<reference evidence="3 4" key="1">
    <citation type="submission" date="2020-03" db="EMBL/GenBank/DDBJ databases">
        <title>Genomic analysis of Bacteroides faecium CBA7301.</title>
        <authorList>
            <person name="Kim J."/>
            <person name="Roh S.W."/>
        </authorList>
    </citation>
    <scope>NUCLEOTIDE SEQUENCE [LARGE SCALE GENOMIC DNA]</scope>
    <source>
        <strain evidence="3 4">CBA7301</strain>
    </source>
</reference>
<dbReference type="EMBL" id="CP050831">
    <property type="protein sequence ID" value="QIU92863.1"/>
    <property type="molecule type" value="Genomic_DNA"/>
</dbReference>
<evidence type="ECO:0000313" key="3">
    <source>
        <dbReference type="EMBL" id="QIU92863.1"/>
    </source>
</evidence>
<keyword evidence="4" id="KW-1185">Reference proteome</keyword>
<dbReference type="PROSITE" id="PS51257">
    <property type="entry name" value="PROKAR_LIPOPROTEIN"/>
    <property type="match status" value="1"/>
</dbReference>
<proteinExistence type="predicted"/>
<dbReference type="InterPro" id="IPR046692">
    <property type="entry name" value="DUF6562"/>
</dbReference>
<evidence type="ECO:0000256" key="1">
    <source>
        <dbReference type="SAM" id="SignalP"/>
    </source>
</evidence>
<feature type="chain" id="PRO_5026053273" description="DUF6562 domain-containing protein" evidence="1">
    <location>
        <begin position="27"/>
        <end position="364"/>
    </location>
</feature>
<protein>
    <recommendedName>
        <fullName evidence="2">DUF6562 domain-containing protein</fullName>
    </recommendedName>
</protein>
<dbReference type="Pfam" id="PF20200">
    <property type="entry name" value="DUF6562"/>
    <property type="match status" value="1"/>
</dbReference>
<feature type="signal peptide" evidence="1">
    <location>
        <begin position="1"/>
        <end position="26"/>
    </location>
</feature>
<organism evidence="3 4">
    <name type="scientific">Bacteroides faecium</name>
    <dbReference type="NCBI Taxonomy" id="2715212"/>
    <lineage>
        <taxon>Bacteria</taxon>
        <taxon>Pseudomonadati</taxon>
        <taxon>Bacteroidota</taxon>
        <taxon>Bacteroidia</taxon>
        <taxon>Bacteroidales</taxon>
        <taxon>Bacteroidaceae</taxon>
        <taxon>Bacteroides</taxon>
    </lineage>
</organism>
<evidence type="ECO:0000313" key="4">
    <source>
        <dbReference type="Proteomes" id="UP000501780"/>
    </source>
</evidence>
<feature type="domain" description="DUF6562" evidence="2">
    <location>
        <begin position="57"/>
        <end position="217"/>
    </location>
</feature>
<sequence length="364" mass="39904">MKKYRLMNHQKYFRTVCFGLSFLAAACSNESPLNIEPSESPETRISIQATVDTKAANEPEIATDYGIVTRAGGDKQVPAGYRLRCKIEVYSTTTNLRVAQARQLIDDNSGLTGAITFPDLRLAPNDTYKAICWADYIAAGTDTDLIYNTSNGLNDIRLIEVIGAAHAEAAANGTNIEDAYAGQSEPFTIEANGDIKEGDEDKLTSIKLRRPFVKVSLPWVKLTDASGSAWTESLKNIRIVYETGNTLYTRFSVWAGTASGARTNSMSLYPKEVSAFNKTFALHDYLLVPVPMPDVIPLSFHIEAETATEGETVTFKRYGSNAADYSSISINLPNPNYMLLIKGATGEPEDGATIYPLTFKEYIP</sequence>
<evidence type="ECO:0000259" key="2">
    <source>
        <dbReference type="Pfam" id="PF20200"/>
    </source>
</evidence>
<accession>A0A6H0KI58</accession>
<keyword evidence="1" id="KW-0732">Signal</keyword>
<gene>
    <name evidence="3" type="ORF">BacF7301_01285</name>
</gene>
<dbReference type="AlphaFoldDB" id="A0A6H0KI58"/>
<name>A0A6H0KI58_9BACE</name>
<dbReference type="Proteomes" id="UP000501780">
    <property type="component" value="Chromosome"/>
</dbReference>
<dbReference type="KEGG" id="bfc:BacF7301_01285"/>